<dbReference type="PANTHER" id="PTHR12945">
    <property type="entry name" value="TRANSLATION INITIATION FACTOR EIF3-RELATED"/>
    <property type="match status" value="1"/>
</dbReference>
<dbReference type="PANTHER" id="PTHR12945:SF0">
    <property type="entry name" value="TRNA (ADENINE(58)-N(1))-METHYLTRANSFERASE NON-CATALYTIC SUBUNIT TRM6"/>
    <property type="match status" value="1"/>
</dbReference>
<dbReference type="EMBL" id="HBEM01034030">
    <property type="protein sequence ID" value="CAD8464274.1"/>
    <property type="molecule type" value="Transcribed_RNA"/>
</dbReference>
<dbReference type="AlphaFoldDB" id="A0A7S0DSQ4"/>
<accession>A0A7S0DSQ4</accession>
<keyword evidence="5" id="KW-0539">Nucleus</keyword>
<protein>
    <recommendedName>
        <fullName evidence="3">tRNA (adenine(58)-N(1))-methyltransferase non-catalytic subunit TRM6</fullName>
    </recommendedName>
    <alternativeName>
        <fullName evidence="6">tRNA(m1A58)-methyltransferase subunit TRM6</fullName>
    </alternativeName>
</protein>
<comment type="similarity">
    <text evidence="2">Belongs to the TRM6/GCD10 family.</text>
</comment>
<name>A0A7S0DSQ4_9EUKA</name>
<evidence type="ECO:0000256" key="4">
    <source>
        <dbReference type="ARBA" id="ARBA00022694"/>
    </source>
</evidence>
<comment type="subcellular location">
    <subcellularLocation>
        <location evidence="1">Nucleus</location>
    </subcellularLocation>
</comment>
<dbReference type="GO" id="GO:0030488">
    <property type="term" value="P:tRNA methylation"/>
    <property type="evidence" value="ECO:0007669"/>
    <property type="project" value="InterPro"/>
</dbReference>
<evidence type="ECO:0000256" key="2">
    <source>
        <dbReference type="ARBA" id="ARBA00008320"/>
    </source>
</evidence>
<dbReference type="GO" id="GO:0005634">
    <property type="term" value="C:nucleus"/>
    <property type="evidence" value="ECO:0007669"/>
    <property type="project" value="UniProtKB-SubCell"/>
</dbReference>
<keyword evidence="4" id="KW-0819">tRNA processing</keyword>
<dbReference type="InterPro" id="IPR017423">
    <property type="entry name" value="TRM6"/>
</dbReference>
<evidence type="ECO:0000256" key="1">
    <source>
        <dbReference type="ARBA" id="ARBA00004123"/>
    </source>
</evidence>
<evidence type="ECO:0000256" key="3">
    <source>
        <dbReference type="ARBA" id="ARBA00021704"/>
    </source>
</evidence>
<sequence>MGGPIGSTGIEEKKSRLYARAFEELQISCNSLIIASRFDTKAILRDLLPYVAGSSAIVVYSEAIDPLKDAINFLKTTGQAVNCNICENWFREYQILPKRTHPMMNMNGMGGYILTAIKIAHPADIPAKAESFGLV</sequence>
<gene>
    <name evidence="7" type="ORF">LAMO00422_LOCUS23240</name>
</gene>
<dbReference type="GO" id="GO:0031515">
    <property type="term" value="C:tRNA (m1A) methyltransferase complex"/>
    <property type="evidence" value="ECO:0007669"/>
    <property type="project" value="InterPro"/>
</dbReference>
<organism evidence="7">
    <name type="scientific">Amorphochlora amoebiformis</name>
    <dbReference type="NCBI Taxonomy" id="1561963"/>
    <lineage>
        <taxon>Eukaryota</taxon>
        <taxon>Sar</taxon>
        <taxon>Rhizaria</taxon>
        <taxon>Cercozoa</taxon>
        <taxon>Chlorarachniophyceae</taxon>
        <taxon>Amorphochlora</taxon>
    </lineage>
</organism>
<evidence type="ECO:0000256" key="6">
    <source>
        <dbReference type="ARBA" id="ARBA00032319"/>
    </source>
</evidence>
<evidence type="ECO:0000313" key="7">
    <source>
        <dbReference type="EMBL" id="CAD8464274.1"/>
    </source>
</evidence>
<evidence type="ECO:0000256" key="5">
    <source>
        <dbReference type="ARBA" id="ARBA00023242"/>
    </source>
</evidence>
<proteinExistence type="inferred from homology"/>
<reference evidence="7" key="1">
    <citation type="submission" date="2021-01" db="EMBL/GenBank/DDBJ databases">
        <authorList>
            <person name="Corre E."/>
            <person name="Pelletier E."/>
            <person name="Niang G."/>
            <person name="Scheremetjew M."/>
            <person name="Finn R."/>
            <person name="Kale V."/>
            <person name="Holt S."/>
            <person name="Cochrane G."/>
            <person name="Meng A."/>
            <person name="Brown T."/>
            <person name="Cohen L."/>
        </authorList>
    </citation>
    <scope>NUCLEOTIDE SEQUENCE</scope>
    <source>
        <strain evidence="7">CCMP2058</strain>
    </source>
</reference>